<reference evidence="6 7" key="1">
    <citation type="submission" date="2019-12" db="EMBL/GenBank/DDBJ databases">
        <title>Spirosoma sp. HMF4905 genome sequencing and assembly.</title>
        <authorList>
            <person name="Kang H."/>
            <person name="Cha I."/>
            <person name="Kim H."/>
            <person name="Joh K."/>
        </authorList>
    </citation>
    <scope>NUCLEOTIDE SEQUENCE [LARGE SCALE GENOMIC DNA]</scope>
    <source>
        <strain evidence="6 7">HMF4905</strain>
    </source>
</reference>
<dbReference type="PROSITE" id="PS50977">
    <property type="entry name" value="HTH_TETR_2"/>
    <property type="match status" value="1"/>
</dbReference>
<comment type="caution">
    <text evidence="6">The sequence shown here is derived from an EMBL/GenBank/DDBJ whole genome shotgun (WGS) entry which is preliminary data.</text>
</comment>
<dbReference type="PANTHER" id="PTHR30055">
    <property type="entry name" value="HTH-TYPE TRANSCRIPTIONAL REGULATOR RUTR"/>
    <property type="match status" value="1"/>
</dbReference>
<dbReference type="PRINTS" id="PR00455">
    <property type="entry name" value="HTHTETR"/>
</dbReference>
<evidence type="ECO:0000256" key="1">
    <source>
        <dbReference type="ARBA" id="ARBA00023015"/>
    </source>
</evidence>
<dbReference type="Pfam" id="PF00440">
    <property type="entry name" value="TetR_N"/>
    <property type="match status" value="1"/>
</dbReference>
<evidence type="ECO:0000313" key="7">
    <source>
        <dbReference type="Proteomes" id="UP000436006"/>
    </source>
</evidence>
<dbReference type="InterPro" id="IPR009057">
    <property type="entry name" value="Homeodomain-like_sf"/>
</dbReference>
<keyword evidence="2 4" id="KW-0238">DNA-binding</keyword>
<feature type="DNA-binding region" description="H-T-H motif" evidence="4">
    <location>
        <begin position="35"/>
        <end position="54"/>
    </location>
</feature>
<evidence type="ECO:0000313" key="6">
    <source>
        <dbReference type="EMBL" id="MVM29001.1"/>
    </source>
</evidence>
<proteinExistence type="predicted"/>
<dbReference type="SUPFAM" id="SSF48498">
    <property type="entry name" value="Tetracyclin repressor-like, C-terminal domain"/>
    <property type="match status" value="1"/>
</dbReference>
<dbReference type="RefSeq" id="WP_157583084.1">
    <property type="nucleotide sequence ID" value="NZ_WPIN01000001.1"/>
</dbReference>
<feature type="domain" description="HTH tetR-type" evidence="5">
    <location>
        <begin position="12"/>
        <end position="72"/>
    </location>
</feature>
<gene>
    <name evidence="6" type="ORF">GO755_03070</name>
</gene>
<organism evidence="6 7">
    <name type="scientific">Spirosoma arboris</name>
    <dbReference type="NCBI Taxonomy" id="2682092"/>
    <lineage>
        <taxon>Bacteria</taxon>
        <taxon>Pseudomonadati</taxon>
        <taxon>Bacteroidota</taxon>
        <taxon>Cytophagia</taxon>
        <taxon>Cytophagales</taxon>
        <taxon>Cytophagaceae</taxon>
        <taxon>Spirosoma</taxon>
    </lineage>
</organism>
<keyword evidence="7" id="KW-1185">Reference proteome</keyword>
<evidence type="ECO:0000256" key="2">
    <source>
        <dbReference type="ARBA" id="ARBA00023125"/>
    </source>
</evidence>
<dbReference type="Gene3D" id="1.10.357.10">
    <property type="entry name" value="Tetracycline Repressor, domain 2"/>
    <property type="match status" value="1"/>
</dbReference>
<dbReference type="EMBL" id="WPIN01000001">
    <property type="protein sequence ID" value="MVM29001.1"/>
    <property type="molecule type" value="Genomic_DNA"/>
</dbReference>
<dbReference type="SUPFAM" id="SSF46689">
    <property type="entry name" value="Homeodomain-like"/>
    <property type="match status" value="1"/>
</dbReference>
<dbReference type="InterPro" id="IPR025996">
    <property type="entry name" value="MT1864/Rv1816-like_C"/>
</dbReference>
<dbReference type="InterPro" id="IPR001647">
    <property type="entry name" value="HTH_TetR"/>
</dbReference>
<dbReference type="InterPro" id="IPR050109">
    <property type="entry name" value="HTH-type_TetR-like_transc_reg"/>
</dbReference>
<dbReference type="InterPro" id="IPR036271">
    <property type="entry name" value="Tet_transcr_reg_TetR-rel_C_sf"/>
</dbReference>
<evidence type="ECO:0000259" key="5">
    <source>
        <dbReference type="PROSITE" id="PS50977"/>
    </source>
</evidence>
<dbReference type="GO" id="GO:0003700">
    <property type="term" value="F:DNA-binding transcription factor activity"/>
    <property type="evidence" value="ECO:0007669"/>
    <property type="project" value="TreeGrafter"/>
</dbReference>
<keyword evidence="3" id="KW-0804">Transcription</keyword>
<dbReference type="GO" id="GO:0000976">
    <property type="term" value="F:transcription cis-regulatory region binding"/>
    <property type="evidence" value="ECO:0007669"/>
    <property type="project" value="TreeGrafter"/>
</dbReference>
<dbReference type="Pfam" id="PF13305">
    <property type="entry name" value="TetR_C_33"/>
    <property type="match status" value="1"/>
</dbReference>
<accession>A0A7K1S596</accession>
<dbReference type="Proteomes" id="UP000436006">
    <property type="component" value="Unassembled WGS sequence"/>
</dbReference>
<name>A0A7K1S596_9BACT</name>
<keyword evidence="1" id="KW-0805">Transcription regulation</keyword>
<evidence type="ECO:0000256" key="4">
    <source>
        <dbReference type="PROSITE-ProRule" id="PRU00335"/>
    </source>
</evidence>
<evidence type="ECO:0000256" key="3">
    <source>
        <dbReference type="ARBA" id="ARBA00023163"/>
    </source>
</evidence>
<sequence length="200" mass="22955">MGILERRQRQKVEVKTSILQAAWQLVLEEGWQALSIRKIADAIEYSVPVIYSHFENKDAILQEFTREGFRLLAEEVIRQRDSQPEASQQLEAIAKGYWNFAFDHKEYYQLMFGLGIPPCEQVNQVAEMKHFSDVLISVIQEAISTSKQPQVDAFLKFHTYWSILHGLVSIQMIDRNTSANPWSQLVLQDAIGGFIKALNG</sequence>
<protein>
    <submittedName>
        <fullName evidence="6">TetR family transcriptional regulator</fullName>
    </submittedName>
</protein>
<dbReference type="PANTHER" id="PTHR30055:SF212">
    <property type="entry name" value="TETR-FAMILY FAMILY TRANSCRIPTIONAL REGULATOR"/>
    <property type="match status" value="1"/>
</dbReference>
<dbReference type="AlphaFoldDB" id="A0A7K1S596"/>